<keyword evidence="12" id="KW-1185">Reference proteome</keyword>
<organism evidence="11 12">
    <name type="scientific">Saponaria officinalis</name>
    <name type="common">Common soapwort</name>
    <name type="synonym">Lychnis saponaria</name>
    <dbReference type="NCBI Taxonomy" id="3572"/>
    <lineage>
        <taxon>Eukaryota</taxon>
        <taxon>Viridiplantae</taxon>
        <taxon>Streptophyta</taxon>
        <taxon>Embryophyta</taxon>
        <taxon>Tracheophyta</taxon>
        <taxon>Spermatophyta</taxon>
        <taxon>Magnoliopsida</taxon>
        <taxon>eudicotyledons</taxon>
        <taxon>Gunneridae</taxon>
        <taxon>Pentapetalae</taxon>
        <taxon>Caryophyllales</taxon>
        <taxon>Caryophyllaceae</taxon>
        <taxon>Caryophylleae</taxon>
        <taxon>Saponaria</taxon>
    </lineage>
</organism>
<dbReference type="SUPFAM" id="SSF52540">
    <property type="entry name" value="P-loop containing nucleoside triphosphate hydrolases"/>
    <property type="match status" value="2"/>
</dbReference>
<dbReference type="InterPro" id="IPR027417">
    <property type="entry name" value="P-loop_NTPase"/>
</dbReference>
<dbReference type="SUPFAM" id="SSF50249">
    <property type="entry name" value="Nucleic acid-binding proteins"/>
    <property type="match status" value="2"/>
</dbReference>
<keyword evidence="3" id="KW-0863">Zinc-finger</keyword>
<dbReference type="GO" id="GO:0006281">
    <property type="term" value="P:DNA repair"/>
    <property type="evidence" value="ECO:0007669"/>
    <property type="project" value="UniProtKB-KW"/>
</dbReference>
<keyword evidence="6" id="KW-0347">Helicase</keyword>
<dbReference type="InterPro" id="IPR047192">
    <property type="entry name" value="Euk_RPA1_DBD_C"/>
</dbReference>
<feature type="domain" description="Replication factor A C-terminal" evidence="8">
    <location>
        <begin position="113"/>
        <end position="239"/>
    </location>
</feature>
<keyword evidence="6" id="KW-0378">Hydrolase</keyword>
<evidence type="ECO:0000256" key="4">
    <source>
        <dbReference type="ARBA" id="ARBA00022833"/>
    </source>
</evidence>
<feature type="domain" description="DNA helicase Pif1-like DEAD-box helicase" evidence="7">
    <location>
        <begin position="1155"/>
        <end position="1373"/>
    </location>
</feature>
<evidence type="ECO:0000259" key="9">
    <source>
        <dbReference type="Pfam" id="PF14214"/>
    </source>
</evidence>
<keyword evidence="4" id="KW-0862">Zinc</keyword>
<dbReference type="InterPro" id="IPR010285">
    <property type="entry name" value="DNA_helicase_pif1-like_DEAD"/>
</dbReference>
<evidence type="ECO:0000259" key="10">
    <source>
        <dbReference type="Pfam" id="PF21530"/>
    </source>
</evidence>
<evidence type="ECO:0000256" key="3">
    <source>
        <dbReference type="ARBA" id="ARBA00022771"/>
    </source>
</evidence>
<dbReference type="Proteomes" id="UP001443914">
    <property type="component" value="Unassembled WGS sequence"/>
</dbReference>
<dbReference type="GO" id="GO:0006310">
    <property type="term" value="P:DNA recombination"/>
    <property type="evidence" value="ECO:0007669"/>
    <property type="project" value="UniProtKB-KW"/>
</dbReference>
<proteinExistence type="inferred from homology"/>
<comment type="similarity">
    <text evidence="1">Belongs to the replication factor A protein 1 family.</text>
</comment>
<dbReference type="InterPro" id="IPR025476">
    <property type="entry name" value="Helitron_helicase-like"/>
</dbReference>
<dbReference type="PANTHER" id="PTHR10492">
    <property type="match status" value="1"/>
</dbReference>
<dbReference type="Gene3D" id="2.40.50.140">
    <property type="entry name" value="Nucleic acid-binding proteins"/>
    <property type="match status" value="2"/>
</dbReference>
<dbReference type="GO" id="GO:0003677">
    <property type="term" value="F:DNA binding"/>
    <property type="evidence" value="ECO:0007669"/>
    <property type="project" value="UniProtKB-KW"/>
</dbReference>
<name>A0AAW1H952_SAPOF</name>
<feature type="domain" description="DNA helicase Pif1-like 2B" evidence="10">
    <location>
        <begin position="1473"/>
        <end position="1519"/>
    </location>
</feature>
<dbReference type="GO" id="GO:0016787">
    <property type="term" value="F:hydrolase activity"/>
    <property type="evidence" value="ECO:0007669"/>
    <property type="project" value="UniProtKB-KW"/>
</dbReference>
<evidence type="ECO:0000256" key="1">
    <source>
        <dbReference type="ARBA" id="ARBA00005690"/>
    </source>
</evidence>
<gene>
    <name evidence="11" type="ORF">RND81_12G106700</name>
</gene>
<keyword evidence="6" id="KW-0547">Nucleotide-binding</keyword>
<protein>
    <recommendedName>
        <fullName evidence="6">ATP-dependent DNA helicase</fullName>
        <ecNumber evidence="6">5.6.2.3</ecNumber>
    </recommendedName>
</protein>
<evidence type="ECO:0000256" key="2">
    <source>
        <dbReference type="ARBA" id="ARBA00022723"/>
    </source>
</evidence>
<sequence>MTIPVTLWGDFAETLKEYIADHVGPVVVVLQFSMIRKFRDEISVSNSFYTSRLLLNPDIPEVEDLKKCFDNDDTSHTLSEISAGNSVTIDEEFSRLCMRKFVDELQEINEPCYCAVLATTVKIETESGWYYLCCKACIGKVTSVGNGLWKCEACRQDVKFVVPRFRVTLRVMDDTGNASFVMFDKEVSKLLNTSASTLRESLIKDDDADAFSEELDDLLKKQLLFRIRITDFNLKNNWRKYRIYRLTDDINLIKTHTSALNAIKFSLCCMHGDVKLPPLKQPPESLTLLLSNSDTKSRHFLDNIRAYNMMFSFTSMGGKIDSSINQGRGPYTFRLHGQNYHRIGSLLPQEGSSPKFAQLYIYDTEHEVQNRLIAFSKNTKSLNDVIVKELKDMLDNHNCLAQAFRMARERFEHNDDVGFKLRLIGRRRTDGRIYNIPTVSEVAALIVGDIDVCDNRDVVVETKSGILKYINELHPSYLAMQYPLLFPYGEDGFTSEIPLSDKKKGKRRKLSMREFFAYRIQEREGEAQTILNARKLLHQFLVDAYTMVEAQRISFIKANQKKFRSYLKKNLVDIASTGEIDPSSIGKRVVLPSSFPKGDRFTTENYHDAMTNCKWFGFPYLFITFTCNPIWSEITKYVQARGVRPEDRPDIICRVFKIKLDQLIHDIKKDQIFGKIQVVVYTVEFQKRGLPHVHMVLWLHQDYKFPTAEDIDNIICAELLDTVHEPELYKVVSELMMHGPCGMANKQSPCMVDGKCSKHFPKKFTDKTTIDSGGYPVYRRRDDGRVVEKNGSFLDNRHVVPYNPYLLLRYRAHINIEWCNQTRSVKYLFKYINKGNDRVTAAVSHGRDEGETNDIDEIKMYYDCRYVSACEAIWRIFRFEIHYRIPPVQRLSFHLPDEQSVLFGDEDVLEDVLDKPSVEKTMFIPWMECNLKFEEARHLTYVEFPTKFVWNKEIRQWTPRKQRFTIGRIYHIPPNSGEKYYLRVLLNHVKGPTSFEDIRTIDGVLYSSYKEACYTLGLLDDDKEYIDAITEASLWGSAQYLRHLFAMILLSGSMSRPEIVWESTWQYLTDDVLYRQRRLLQTDDLELSVEHLRHHALAEIEKILQKNGSNLQKHPNMPLPDETLISEIHNKLIQSELMYDRAALSEEHKTLMCSLTDEQKGIYDEIMSAVSRGQGGVFFLYGFGGTGKTFIWRTLCAAIRSLGEIVLPVASSGIASLLLPGGRTAHSRFHIPLNINEHSTCEIRPGTELAALLKKTKLIIWDEAPMVNRYCFEALDKSLRDVLRSPDIADIDIPFGGKVVVFGGDFRQILPIIPKGSRQDIVYATINSSYLWNFCKVLRLTKNMRLRVNSTSNNVDEIREFSDWILKVGDGVLGGPNDGEASIEIPNDIPLKEATNPVAAIVENTYPLLLEHLWDEKYFQDRAILAPTHEIVEMINDYILNSIPGEEKVYLSADSICRSDKVTMLDHSLYSSEILNSIRCSGIPNHELRLKIGVPVMLLRNLDQSAGLCNGTRLVITKLGDHIVEAKIISGSNVGNKVFIPRMILTPTDTTRLHVKLRRKQFPITICFAMTINKSQGQSLSNVGFWALVFVEINSYKFGHIKYSLM</sequence>
<dbReference type="CDD" id="cd04481">
    <property type="entry name" value="RPA1_DBD_B_like"/>
    <property type="match status" value="1"/>
</dbReference>
<dbReference type="EMBL" id="JBDFQZ010000012">
    <property type="protein sequence ID" value="KAK9672537.1"/>
    <property type="molecule type" value="Genomic_DNA"/>
</dbReference>
<dbReference type="GO" id="GO:0000723">
    <property type="term" value="P:telomere maintenance"/>
    <property type="evidence" value="ECO:0007669"/>
    <property type="project" value="InterPro"/>
</dbReference>
<dbReference type="Pfam" id="PF14214">
    <property type="entry name" value="Helitron_like_N"/>
    <property type="match status" value="1"/>
</dbReference>
<reference evidence="11" key="1">
    <citation type="submission" date="2024-03" db="EMBL/GenBank/DDBJ databases">
        <title>WGS assembly of Saponaria officinalis var. Norfolk2.</title>
        <authorList>
            <person name="Jenkins J."/>
            <person name="Shu S."/>
            <person name="Grimwood J."/>
            <person name="Barry K."/>
            <person name="Goodstein D."/>
            <person name="Schmutz J."/>
            <person name="Leebens-Mack J."/>
            <person name="Osbourn A."/>
        </authorList>
    </citation>
    <scope>NUCLEOTIDE SEQUENCE [LARGE SCALE GENOMIC DNA]</scope>
    <source>
        <strain evidence="11">JIC</strain>
    </source>
</reference>
<dbReference type="Pfam" id="PF08646">
    <property type="entry name" value="Rep_fac-A_C"/>
    <property type="match status" value="1"/>
</dbReference>
<keyword evidence="6" id="KW-0234">DNA repair</keyword>
<accession>A0AAW1H952</accession>
<dbReference type="PANTHER" id="PTHR10492:SF101">
    <property type="entry name" value="ATP-DEPENDENT DNA HELICASE"/>
    <property type="match status" value="1"/>
</dbReference>
<evidence type="ECO:0000313" key="12">
    <source>
        <dbReference type="Proteomes" id="UP001443914"/>
    </source>
</evidence>
<evidence type="ECO:0000313" key="11">
    <source>
        <dbReference type="EMBL" id="KAK9672537.1"/>
    </source>
</evidence>
<dbReference type="GO" id="GO:0005524">
    <property type="term" value="F:ATP binding"/>
    <property type="evidence" value="ECO:0007669"/>
    <property type="project" value="UniProtKB-KW"/>
</dbReference>
<dbReference type="CDD" id="cd04476">
    <property type="entry name" value="RPA1_DBD_C"/>
    <property type="match status" value="1"/>
</dbReference>
<keyword evidence="6" id="KW-0227">DNA damage</keyword>
<evidence type="ECO:0000259" key="7">
    <source>
        <dbReference type="Pfam" id="PF05970"/>
    </source>
</evidence>
<feature type="domain" description="Helitron helicase-like" evidence="9">
    <location>
        <begin position="515"/>
        <end position="697"/>
    </location>
</feature>
<dbReference type="InterPro" id="IPR049163">
    <property type="entry name" value="Pif1-like_2B_dom"/>
</dbReference>
<evidence type="ECO:0000256" key="5">
    <source>
        <dbReference type="ARBA" id="ARBA00023125"/>
    </source>
</evidence>
<keyword evidence="5" id="KW-0238">DNA-binding</keyword>
<keyword evidence="6" id="KW-0067">ATP-binding</keyword>
<keyword evidence="2" id="KW-0479">Metal-binding</keyword>
<comment type="cofactor">
    <cofactor evidence="6">
        <name>Mg(2+)</name>
        <dbReference type="ChEBI" id="CHEBI:18420"/>
    </cofactor>
</comment>
<dbReference type="InterPro" id="IPR013955">
    <property type="entry name" value="Rep_factor-A_C"/>
</dbReference>
<dbReference type="InterPro" id="IPR012340">
    <property type="entry name" value="NA-bd_OB-fold"/>
</dbReference>
<dbReference type="EC" id="5.6.2.3" evidence="6"/>
<dbReference type="Pfam" id="PF05970">
    <property type="entry name" value="PIF1"/>
    <property type="match status" value="1"/>
</dbReference>
<evidence type="ECO:0000259" key="8">
    <source>
        <dbReference type="Pfam" id="PF08646"/>
    </source>
</evidence>
<dbReference type="GO" id="GO:0008270">
    <property type="term" value="F:zinc ion binding"/>
    <property type="evidence" value="ECO:0007669"/>
    <property type="project" value="UniProtKB-KW"/>
</dbReference>
<comment type="catalytic activity">
    <reaction evidence="6">
        <text>ATP + H2O = ADP + phosphate + H(+)</text>
        <dbReference type="Rhea" id="RHEA:13065"/>
        <dbReference type="ChEBI" id="CHEBI:15377"/>
        <dbReference type="ChEBI" id="CHEBI:15378"/>
        <dbReference type="ChEBI" id="CHEBI:30616"/>
        <dbReference type="ChEBI" id="CHEBI:43474"/>
        <dbReference type="ChEBI" id="CHEBI:456216"/>
        <dbReference type="EC" id="5.6.2.3"/>
    </reaction>
</comment>
<dbReference type="Pfam" id="PF21530">
    <property type="entry name" value="Pif1_2B_dom"/>
    <property type="match status" value="1"/>
</dbReference>
<dbReference type="GO" id="GO:0043139">
    <property type="term" value="F:5'-3' DNA helicase activity"/>
    <property type="evidence" value="ECO:0007669"/>
    <property type="project" value="UniProtKB-EC"/>
</dbReference>
<dbReference type="Gene3D" id="3.40.50.300">
    <property type="entry name" value="P-loop containing nucleotide triphosphate hydrolases"/>
    <property type="match status" value="1"/>
</dbReference>
<comment type="caution">
    <text evidence="11">The sequence shown here is derived from an EMBL/GenBank/DDBJ whole genome shotgun (WGS) entry which is preliminary data.</text>
</comment>
<keyword evidence="6" id="KW-0233">DNA recombination</keyword>
<comment type="similarity">
    <text evidence="6">Belongs to the helicase family.</text>
</comment>
<evidence type="ECO:0000256" key="6">
    <source>
        <dbReference type="RuleBase" id="RU363044"/>
    </source>
</evidence>